<dbReference type="RefSeq" id="XP_068368228.1">
    <property type="nucleotide sequence ID" value="XM_068497817.1"/>
</dbReference>
<dbReference type="GeneID" id="94832521"/>
<protein>
    <submittedName>
        <fullName evidence="1">Uncharacterized protein</fullName>
    </submittedName>
</protein>
<evidence type="ECO:0000313" key="1">
    <source>
        <dbReference type="EMBL" id="OHT15092.1"/>
    </source>
</evidence>
<name>A0A1J4KZH5_9EUKA</name>
<dbReference type="EMBL" id="MLAK01000272">
    <property type="protein sequence ID" value="OHT15092.1"/>
    <property type="molecule type" value="Genomic_DNA"/>
</dbReference>
<reference evidence="1" key="1">
    <citation type="submission" date="2016-10" db="EMBL/GenBank/DDBJ databases">
        <authorList>
            <person name="Benchimol M."/>
            <person name="Almeida L.G."/>
            <person name="Vasconcelos A.T."/>
            <person name="Perreira-Neves A."/>
            <person name="Rosa I.A."/>
            <person name="Tasca T."/>
            <person name="Bogo M.R."/>
            <person name="de Souza W."/>
        </authorList>
    </citation>
    <scope>NUCLEOTIDE SEQUENCE [LARGE SCALE GENOMIC DNA]</scope>
    <source>
        <strain evidence="1">K</strain>
    </source>
</reference>
<gene>
    <name evidence="1" type="ORF">TRFO_14437</name>
</gene>
<accession>A0A1J4KZH5</accession>
<keyword evidence="2" id="KW-1185">Reference proteome</keyword>
<dbReference type="VEuPathDB" id="TrichDB:TRFO_14437"/>
<sequence length="251" mass="28671">MNTNIKVIFAYKDSRGIEQKKIVSADAFDCFHQVLQQSGILDDLPQFTTSNTSAANNYNPANLCGDQNPNISTEQLTCAGKEYLVIFNGKIVNEMQSLSGAGVKNGSRVIIYQKLPKTTHKRRIDRLQEIQNEHIKALKMRENLKQQKVKEILRINDQIWSTWESSRAHNQVMKFMKQKIHQNSKITDNFEIQKIQIFDTPSDTTMAKEICCKPLPNCFLNLPMSQKAVFMAEYPPSDCETKSTAQECDCE</sequence>
<dbReference type="AlphaFoldDB" id="A0A1J4KZH5"/>
<organism evidence="1 2">
    <name type="scientific">Tritrichomonas foetus</name>
    <dbReference type="NCBI Taxonomy" id="1144522"/>
    <lineage>
        <taxon>Eukaryota</taxon>
        <taxon>Metamonada</taxon>
        <taxon>Parabasalia</taxon>
        <taxon>Tritrichomonadida</taxon>
        <taxon>Tritrichomonadidae</taxon>
        <taxon>Tritrichomonas</taxon>
    </lineage>
</organism>
<proteinExistence type="predicted"/>
<comment type="caution">
    <text evidence="1">The sequence shown here is derived from an EMBL/GenBank/DDBJ whole genome shotgun (WGS) entry which is preliminary data.</text>
</comment>
<dbReference type="Proteomes" id="UP000179807">
    <property type="component" value="Unassembled WGS sequence"/>
</dbReference>
<evidence type="ECO:0000313" key="2">
    <source>
        <dbReference type="Proteomes" id="UP000179807"/>
    </source>
</evidence>